<evidence type="ECO:0000256" key="10">
    <source>
        <dbReference type="ARBA" id="ARBA00022801"/>
    </source>
</evidence>
<dbReference type="Proteomes" id="UP001460888">
    <property type="component" value="Unassembled WGS sequence"/>
</dbReference>
<dbReference type="Pfam" id="PF00476">
    <property type="entry name" value="DNA_pol_A"/>
    <property type="match status" value="1"/>
</dbReference>
<proteinExistence type="inferred from homology"/>
<protein>
    <recommendedName>
        <fullName evidence="4 16">DNA polymerase I</fullName>
        <ecNumber evidence="3 16">2.7.7.7</ecNumber>
    </recommendedName>
</protein>
<evidence type="ECO:0000256" key="3">
    <source>
        <dbReference type="ARBA" id="ARBA00012417"/>
    </source>
</evidence>
<dbReference type="InterPro" id="IPR002562">
    <property type="entry name" value="3'-5'_exonuclease_dom"/>
</dbReference>
<dbReference type="EC" id="2.7.7.7" evidence="3 16"/>
<evidence type="ECO:0000256" key="5">
    <source>
        <dbReference type="ARBA" id="ARBA00022679"/>
    </source>
</evidence>
<dbReference type="PANTHER" id="PTHR10133:SF27">
    <property type="entry name" value="DNA POLYMERASE NU"/>
    <property type="match status" value="1"/>
</dbReference>
<dbReference type="InterPro" id="IPR012337">
    <property type="entry name" value="RNaseH-like_sf"/>
</dbReference>
<evidence type="ECO:0000256" key="17">
    <source>
        <dbReference type="RuleBase" id="RU004460"/>
    </source>
</evidence>
<dbReference type="PANTHER" id="PTHR10133">
    <property type="entry name" value="DNA POLYMERASE I"/>
    <property type="match status" value="1"/>
</dbReference>
<dbReference type="PROSITE" id="PS00447">
    <property type="entry name" value="DNA_POLYMERASE_A"/>
    <property type="match status" value="1"/>
</dbReference>
<dbReference type="InterPro" id="IPR019760">
    <property type="entry name" value="DNA-dir_DNA_pol_A_CS"/>
</dbReference>
<keyword evidence="12 17" id="KW-0239">DNA-directed DNA polymerase</keyword>
<dbReference type="SUPFAM" id="SSF53098">
    <property type="entry name" value="Ribonuclease H-like"/>
    <property type="match status" value="1"/>
</dbReference>
<keyword evidence="8" id="KW-0540">Nuclease</keyword>
<evidence type="ECO:0000256" key="16">
    <source>
        <dbReference type="NCBIfam" id="TIGR00593"/>
    </source>
</evidence>
<keyword evidence="5 17" id="KW-0808">Transferase</keyword>
<evidence type="ECO:0000256" key="6">
    <source>
        <dbReference type="ARBA" id="ARBA00022695"/>
    </source>
</evidence>
<dbReference type="SMART" id="SM00482">
    <property type="entry name" value="POLAc"/>
    <property type="match status" value="1"/>
</dbReference>
<dbReference type="InterPro" id="IPR018320">
    <property type="entry name" value="DNA_polymerase_1"/>
</dbReference>
<dbReference type="Pfam" id="PF01612">
    <property type="entry name" value="DNA_pol_A_exo1"/>
    <property type="match status" value="1"/>
</dbReference>
<dbReference type="InterPro" id="IPR002298">
    <property type="entry name" value="DNA_polymerase_A"/>
</dbReference>
<dbReference type="InterPro" id="IPR001098">
    <property type="entry name" value="DNA-dir_DNA_pol_A_palm_dom"/>
</dbReference>
<dbReference type="InterPro" id="IPR029060">
    <property type="entry name" value="PIN-like_dom_sf"/>
</dbReference>
<evidence type="ECO:0000313" key="21">
    <source>
        <dbReference type="EMBL" id="MES1929262.1"/>
    </source>
</evidence>
<comment type="subunit">
    <text evidence="2">Single-chain monomer with multiple functions.</text>
</comment>
<keyword evidence="13 17" id="KW-0238">DNA-binding</keyword>
<evidence type="ECO:0000259" key="18">
    <source>
        <dbReference type="SMART" id="SM00474"/>
    </source>
</evidence>
<gene>
    <name evidence="17" type="primary">polA</name>
    <name evidence="21" type="ORF">SADO_08397</name>
</gene>
<dbReference type="InterPro" id="IPR036279">
    <property type="entry name" value="5-3_exonuclease_C_sf"/>
</dbReference>
<feature type="domain" description="DNA-directed DNA polymerase family A palm" evidence="20">
    <location>
        <begin position="677"/>
        <end position="883"/>
    </location>
</feature>
<comment type="catalytic activity">
    <reaction evidence="15 17">
        <text>DNA(n) + a 2'-deoxyribonucleoside 5'-triphosphate = DNA(n+1) + diphosphate</text>
        <dbReference type="Rhea" id="RHEA:22508"/>
        <dbReference type="Rhea" id="RHEA-COMP:17339"/>
        <dbReference type="Rhea" id="RHEA-COMP:17340"/>
        <dbReference type="ChEBI" id="CHEBI:33019"/>
        <dbReference type="ChEBI" id="CHEBI:61560"/>
        <dbReference type="ChEBI" id="CHEBI:173112"/>
        <dbReference type="EC" id="2.7.7.7"/>
    </reaction>
</comment>
<evidence type="ECO:0000259" key="20">
    <source>
        <dbReference type="SMART" id="SM00482"/>
    </source>
</evidence>
<dbReference type="CDD" id="cd09898">
    <property type="entry name" value="H3TH_53EXO"/>
    <property type="match status" value="1"/>
</dbReference>
<evidence type="ECO:0000256" key="14">
    <source>
        <dbReference type="ARBA" id="ARBA00023204"/>
    </source>
</evidence>
<accession>A0ABV2B163</accession>
<dbReference type="NCBIfam" id="TIGR00593">
    <property type="entry name" value="pola"/>
    <property type="match status" value="1"/>
</dbReference>
<dbReference type="InterPro" id="IPR008918">
    <property type="entry name" value="HhH2"/>
</dbReference>
<keyword evidence="22" id="KW-1185">Reference proteome</keyword>
<keyword evidence="10 17" id="KW-0378">Hydrolase</keyword>
<organism evidence="21 22">
    <name type="scientific">Salinisphaera dokdonensis CL-ES53</name>
    <dbReference type="NCBI Taxonomy" id="1304272"/>
    <lineage>
        <taxon>Bacteria</taxon>
        <taxon>Pseudomonadati</taxon>
        <taxon>Pseudomonadota</taxon>
        <taxon>Gammaproteobacteria</taxon>
        <taxon>Salinisphaerales</taxon>
        <taxon>Salinisphaeraceae</taxon>
        <taxon>Salinisphaera</taxon>
    </lineage>
</organism>
<evidence type="ECO:0000256" key="8">
    <source>
        <dbReference type="ARBA" id="ARBA00022722"/>
    </source>
</evidence>
<dbReference type="Gene3D" id="3.30.70.370">
    <property type="match status" value="1"/>
</dbReference>
<evidence type="ECO:0000256" key="1">
    <source>
        <dbReference type="ARBA" id="ARBA00007705"/>
    </source>
</evidence>
<keyword evidence="6 17" id="KW-0548">Nucleotidyltransferase</keyword>
<dbReference type="Gene3D" id="1.10.150.20">
    <property type="entry name" value="5' to 3' exonuclease, C-terminal subdomain"/>
    <property type="match status" value="2"/>
</dbReference>
<evidence type="ECO:0000256" key="2">
    <source>
        <dbReference type="ARBA" id="ARBA00011541"/>
    </source>
</evidence>
<dbReference type="CDD" id="cd08637">
    <property type="entry name" value="DNA_pol_A_pol_I_C"/>
    <property type="match status" value="1"/>
</dbReference>
<keyword evidence="14 17" id="KW-0234">DNA repair</keyword>
<dbReference type="Pfam" id="PF01367">
    <property type="entry name" value="5_3_exonuc"/>
    <property type="match status" value="1"/>
</dbReference>
<dbReference type="SUPFAM" id="SSF88723">
    <property type="entry name" value="PIN domain-like"/>
    <property type="match status" value="1"/>
</dbReference>
<dbReference type="InterPro" id="IPR043502">
    <property type="entry name" value="DNA/RNA_pol_sf"/>
</dbReference>
<dbReference type="CDD" id="cd09859">
    <property type="entry name" value="PIN_53EXO"/>
    <property type="match status" value="1"/>
</dbReference>
<name>A0ABV2B163_9GAMM</name>
<feature type="domain" description="3'-5' exonuclease" evidence="18">
    <location>
        <begin position="321"/>
        <end position="508"/>
    </location>
</feature>
<evidence type="ECO:0000259" key="19">
    <source>
        <dbReference type="SMART" id="SM00475"/>
    </source>
</evidence>
<evidence type="ECO:0000256" key="12">
    <source>
        <dbReference type="ARBA" id="ARBA00022932"/>
    </source>
</evidence>
<keyword evidence="7 17" id="KW-0235">DNA replication</keyword>
<dbReference type="NCBIfam" id="NF004397">
    <property type="entry name" value="PRK05755.1"/>
    <property type="match status" value="1"/>
</dbReference>
<dbReference type="EMBL" id="APND01000002">
    <property type="protein sequence ID" value="MES1929262.1"/>
    <property type="molecule type" value="Genomic_DNA"/>
</dbReference>
<dbReference type="SMART" id="SM00279">
    <property type="entry name" value="HhH2"/>
    <property type="match status" value="1"/>
</dbReference>
<dbReference type="SMART" id="SM00475">
    <property type="entry name" value="53EXOc"/>
    <property type="match status" value="1"/>
</dbReference>
<evidence type="ECO:0000313" key="22">
    <source>
        <dbReference type="Proteomes" id="UP001460888"/>
    </source>
</evidence>
<dbReference type="InterPro" id="IPR002421">
    <property type="entry name" value="5-3_exonuclease"/>
</dbReference>
<evidence type="ECO:0000256" key="4">
    <source>
        <dbReference type="ARBA" id="ARBA00020311"/>
    </source>
</evidence>
<dbReference type="Gene3D" id="3.40.50.1010">
    <property type="entry name" value="5'-nuclease"/>
    <property type="match status" value="1"/>
</dbReference>
<dbReference type="Pfam" id="PF02739">
    <property type="entry name" value="5_3_exonuc_N"/>
    <property type="match status" value="1"/>
</dbReference>
<evidence type="ECO:0000256" key="15">
    <source>
        <dbReference type="ARBA" id="ARBA00049244"/>
    </source>
</evidence>
<comment type="similarity">
    <text evidence="1 17">Belongs to the DNA polymerase type-A family.</text>
</comment>
<dbReference type="InterPro" id="IPR020046">
    <property type="entry name" value="5-3_exonucl_a-hlix_arch_N"/>
</dbReference>
<evidence type="ECO:0000256" key="7">
    <source>
        <dbReference type="ARBA" id="ARBA00022705"/>
    </source>
</evidence>
<comment type="function">
    <text evidence="17">In addition to polymerase activity, this DNA polymerase exhibits 3'-5' and 5'-3' exonuclease activity.</text>
</comment>
<keyword evidence="11 17" id="KW-0269">Exonuclease</keyword>
<dbReference type="SUPFAM" id="SSF56672">
    <property type="entry name" value="DNA/RNA polymerases"/>
    <property type="match status" value="1"/>
</dbReference>
<dbReference type="SUPFAM" id="SSF47807">
    <property type="entry name" value="5' to 3' exonuclease, C-terminal subdomain"/>
    <property type="match status" value="1"/>
</dbReference>
<keyword evidence="9 17" id="KW-0227">DNA damage</keyword>
<dbReference type="Gene3D" id="3.30.420.10">
    <property type="entry name" value="Ribonuclease H-like superfamily/Ribonuclease H"/>
    <property type="match status" value="1"/>
</dbReference>
<sequence>MPSHFPVVGMAGDRQGFIAMSKDSNTPRGPLILIDGSSWLYRAYHVLPPLTNAAGEPTGAIYGMTNMLRKFLREYEADRIVVVFDPRGGTFRNELFADYKANRPPVPEELSAQFEGIRDVVRALGLPLLQVPGVEADDVIGTLASRDDGEVLIVTGDKDMAQLVNERVNLLDTMQDKRTDVARVHDKFGVGPDLITDYLALVGDSSDNIPGVAKVGPKTAAKWLEQYGSLEAVIEHADEIGGKVAENLRATLDQLPLYKDLTTIRCDLDLDGADAVLTRSEADAETLATLYRNYKFHRFLDDLDAPPAESAAPAAPVETNYQTVLDTEALEAMMAKLEAAALICVDTETDALSAMQSGLVGLSFAVEPGEAWYVPVAHDYMGAPTQLPMKTVIERVRGVLENPAIAKLGQHIKYDINVLKRHGIDVAGADHDTMLESYVLNSTATRHDMDSLAQKYLERSTTKFEEVAGKGAKQITFNQVSLEEATPYAAEDADITLQLHNRLYGELAEIPRLKHLYEEIEMPLMPVLARVEANGVLVDRELLGRVSQQMAERMHEIQTAAFEAAGGEFNLGSPAQLKDILFDRLELPVIRKTPKGAPSTAEDVLRELADQHELPALIVSWRELSKLRSTYADKLPGQINPQTGRIHTSYHQAVAATGRLSSSDPNLQNIPIRTESGRRIREAFIAPEGHQILAVDYSQIELRIMAHLSGDPGLVTAFNEARDIHAATAAEVFDTPLDEVNTDQRRAAKAINFGLMYGMSAFGLAKQLDITRENAGRYIDTFFERFAGVRRYMDETRKLAKAEGYVETLYGRRLYLPEINSRNGARRQGAERAAINAPLQGTAADLIKKAMIDVDAWLHETGEPARMIMQVHDELVFEVPDAEAERLGKAISERMGAVAKLDVPLLAEAGVAVNWQQAH</sequence>
<dbReference type="CDD" id="cd06139">
    <property type="entry name" value="DNA_polA_I_Ecoli_like_exo"/>
    <property type="match status" value="1"/>
</dbReference>
<dbReference type="SMART" id="SM00474">
    <property type="entry name" value="35EXOc"/>
    <property type="match status" value="1"/>
</dbReference>
<evidence type="ECO:0000256" key="9">
    <source>
        <dbReference type="ARBA" id="ARBA00022763"/>
    </source>
</evidence>
<evidence type="ECO:0000256" key="13">
    <source>
        <dbReference type="ARBA" id="ARBA00023125"/>
    </source>
</evidence>
<dbReference type="InterPro" id="IPR020045">
    <property type="entry name" value="DNA_polI_H3TH"/>
</dbReference>
<feature type="domain" description="5'-3' exonuclease" evidence="19">
    <location>
        <begin position="29"/>
        <end position="280"/>
    </location>
</feature>
<evidence type="ECO:0000256" key="11">
    <source>
        <dbReference type="ARBA" id="ARBA00022839"/>
    </source>
</evidence>
<dbReference type="InterPro" id="IPR036397">
    <property type="entry name" value="RNaseH_sf"/>
</dbReference>
<dbReference type="PRINTS" id="PR00868">
    <property type="entry name" value="DNAPOLI"/>
</dbReference>
<comment type="caution">
    <text evidence="21">The sequence shown here is derived from an EMBL/GenBank/DDBJ whole genome shotgun (WGS) entry which is preliminary data.</text>
</comment>
<reference evidence="21 22" key="1">
    <citation type="submission" date="2013-03" db="EMBL/GenBank/DDBJ databases">
        <title>Salinisphaera dokdonensis CL-ES53 Genome Sequencing.</title>
        <authorList>
            <person name="Li C."/>
            <person name="Lai Q."/>
            <person name="Shao Z."/>
        </authorList>
    </citation>
    <scope>NUCLEOTIDE SEQUENCE [LARGE SCALE GENOMIC DNA]</scope>
    <source>
        <strain evidence="21 22">CL-ES53</strain>
    </source>
</reference>
<dbReference type="Gene3D" id="1.20.1060.10">
    <property type="entry name" value="Taq DNA Polymerase, Chain T, domain 4"/>
    <property type="match status" value="1"/>
</dbReference>